<organism evidence="1 2">
    <name type="scientific">Pedobacter caeni</name>
    <dbReference type="NCBI Taxonomy" id="288992"/>
    <lineage>
        <taxon>Bacteria</taxon>
        <taxon>Pseudomonadati</taxon>
        <taxon>Bacteroidota</taxon>
        <taxon>Sphingobacteriia</taxon>
        <taxon>Sphingobacteriales</taxon>
        <taxon>Sphingobacteriaceae</taxon>
        <taxon>Pedobacter</taxon>
    </lineage>
</organism>
<proteinExistence type="predicted"/>
<dbReference type="InterPro" id="IPR046233">
    <property type="entry name" value="DUF6266"/>
</dbReference>
<keyword evidence="2" id="KW-1185">Reference proteome</keyword>
<dbReference type="EMBL" id="FQUQ01000001">
    <property type="protein sequence ID" value="SHE52591.1"/>
    <property type="molecule type" value="Genomic_DNA"/>
</dbReference>
<dbReference type="Proteomes" id="UP000184287">
    <property type="component" value="Unassembled WGS sequence"/>
</dbReference>
<evidence type="ECO:0000313" key="2">
    <source>
        <dbReference type="Proteomes" id="UP000184287"/>
    </source>
</evidence>
<dbReference type="AlphaFoldDB" id="A0A1M4U6X8"/>
<dbReference type="RefSeq" id="WP_073226852.1">
    <property type="nucleotide sequence ID" value="NZ_FQUQ01000001.1"/>
</dbReference>
<protein>
    <submittedName>
        <fullName evidence="1">Uncharacterized protein</fullName>
    </submittedName>
</protein>
<dbReference type="STRING" id="288992.SAMN04488522_101455"/>
<dbReference type="OrthoDB" id="821958at2"/>
<accession>A0A1M4U6X8</accession>
<gene>
    <name evidence="1" type="ORF">SAMN04488522_101455</name>
</gene>
<sequence>MATIKNGILGGFTGKVGSVIGYRTYGEDRMRSISERTAPATAAELKNRKQFKLVQDTLNCIKSLIKIGFKDYWTKTGGTRGAISYNKTHAVQVKGEDCFIDPERFRFSGGVLPGLKDIAVELERPDLLRFNWSTTSSYEASPKDQVMLLAIDLEGKEACYESLGNFRSSGTDVLNIEDDLRGKEVDIYIAVVAKDRSKQSDSQYLGRMIIPALEKEKIPALAHKEAAIDVTIEDQEPELNISLHHKPIAFSEASSPVADATNTKPPADSVHLAARDTKPIAPFNSDLTAKNEQVISSDIKISGDQELATKAASFLGRARPGQSSEE</sequence>
<reference evidence="2" key="1">
    <citation type="submission" date="2016-11" db="EMBL/GenBank/DDBJ databases">
        <authorList>
            <person name="Varghese N."/>
            <person name="Submissions S."/>
        </authorList>
    </citation>
    <scope>NUCLEOTIDE SEQUENCE [LARGE SCALE GENOMIC DNA]</scope>
    <source>
        <strain evidence="2">DSM 16990</strain>
    </source>
</reference>
<evidence type="ECO:0000313" key="1">
    <source>
        <dbReference type="EMBL" id="SHE52591.1"/>
    </source>
</evidence>
<dbReference type="Pfam" id="PF19781">
    <property type="entry name" value="DUF6266"/>
    <property type="match status" value="1"/>
</dbReference>
<name>A0A1M4U6X8_9SPHI</name>